<evidence type="ECO:0000256" key="4">
    <source>
        <dbReference type="ARBA" id="ARBA00022842"/>
    </source>
</evidence>
<dbReference type="InterPro" id="IPR000092">
    <property type="entry name" value="Polyprenyl_synt"/>
</dbReference>
<dbReference type="FunCoup" id="A0A024G0B1">
    <property type="interactions" value="397"/>
</dbReference>
<keyword evidence="2 6" id="KW-0808">Transferase</keyword>
<dbReference type="CDD" id="cd00685">
    <property type="entry name" value="Trans_IPPS_HT"/>
    <property type="match status" value="1"/>
</dbReference>
<evidence type="ECO:0008006" key="9">
    <source>
        <dbReference type="Google" id="ProtNLM"/>
    </source>
</evidence>
<dbReference type="GO" id="GO:0046872">
    <property type="term" value="F:metal ion binding"/>
    <property type="evidence" value="ECO:0007669"/>
    <property type="project" value="UniProtKB-KW"/>
</dbReference>
<name>A0A024G0B1_9STRA</name>
<comment type="pathway">
    <text evidence="5">Pheromone biosynthesis.</text>
</comment>
<dbReference type="GO" id="GO:0004161">
    <property type="term" value="F:dimethylallyltranstransferase activity"/>
    <property type="evidence" value="ECO:0007669"/>
    <property type="project" value="TreeGrafter"/>
</dbReference>
<dbReference type="PROSITE" id="PS00444">
    <property type="entry name" value="POLYPRENYL_SYNTHASE_2"/>
    <property type="match status" value="1"/>
</dbReference>
<dbReference type="SFLD" id="SFLDG01017">
    <property type="entry name" value="Polyprenyl_Transferase_Like"/>
    <property type="match status" value="1"/>
</dbReference>
<evidence type="ECO:0000313" key="8">
    <source>
        <dbReference type="Proteomes" id="UP000053237"/>
    </source>
</evidence>
<dbReference type="GO" id="GO:0004337">
    <property type="term" value="F:(2E,6E)-farnesyl diphosphate synthase activity"/>
    <property type="evidence" value="ECO:0007669"/>
    <property type="project" value="TreeGrafter"/>
</dbReference>
<dbReference type="Pfam" id="PF00348">
    <property type="entry name" value="polyprenyl_synt"/>
    <property type="match status" value="1"/>
</dbReference>
<keyword evidence="4" id="KW-0460">Magnesium</keyword>
<dbReference type="GO" id="GO:0045337">
    <property type="term" value="P:farnesyl diphosphate biosynthetic process"/>
    <property type="evidence" value="ECO:0007669"/>
    <property type="project" value="TreeGrafter"/>
</dbReference>
<proteinExistence type="inferred from homology"/>
<dbReference type="InterPro" id="IPR033749">
    <property type="entry name" value="Polyprenyl_synt_CS"/>
</dbReference>
<dbReference type="FunFam" id="1.10.600.10:FF:000021">
    <property type="entry name" value="Farnesyl pyrophosphate synthase"/>
    <property type="match status" value="1"/>
</dbReference>
<evidence type="ECO:0000313" key="7">
    <source>
        <dbReference type="EMBL" id="CCI40282.1"/>
    </source>
</evidence>
<dbReference type="AlphaFoldDB" id="A0A024G0B1"/>
<comment type="caution">
    <text evidence="7">The sequence shown here is derived from an EMBL/GenBank/DDBJ whole genome shotgun (WGS) entry which is preliminary data.</text>
</comment>
<dbReference type="SFLD" id="SFLDS00005">
    <property type="entry name" value="Isoprenoid_Synthase_Type_I"/>
    <property type="match status" value="1"/>
</dbReference>
<dbReference type="InterPro" id="IPR039702">
    <property type="entry name" value="FPS1-like"/>
</dbReference>
<reference evidence="7 8" key="1">
    <citation type="submission" date="2012-05" db="EMBL/GenBank/DDBJ databases">
        <title>Recombination and specialization in a pathogen metapopulation.</title>
        <authorList>
            <person name="Gardiner A."/>
            <person name="Kemen E."/>
            <person name="Schultz-Larsen T."/>
            <person name="MacLean D."/>
            <person name="Van Oosterhout C."/>
            <person name="Jones J.D.G."/>
        </authorList>
    </citation>
    <scope>NUCLEOTIDE SEQUENCE [LARGE SCALE GENOMIC DNA]</scope>
    <source>
        <strain evidence="7 8">Ac Nc2</strain>
    </source>
</reference>
<evidence type="ECO:0000256" key="2">
    <source>
        <dbReference type="ARBA" id="ARBA00022679"/>
    </source>
</evidence>
<sequence length="345" mass="40469">MSVSEREEFIQLFHELKDSVLQILKEDMDMPQDAIEWIREVMEYNCLGGKLNRGLLVVECAKSLFDEELSPEMKRKANILGWCIEWVQAFFLIADDIMDNSSMRRGQSCWYKLPKVELTAVNDAFLLESFVFRILRLHFQGETTYTDIVHLFQDTIQRTEMGQLLDLTAQPLNAPPDLSRFTMERYRKIVRYKTAYYTFYLPLACAMLLRGIIDERSHQAAQDICLELGEYFQIQDDFLDCFGDEHVIGKVGTDIQDNKCSWLIVQALIQANGEQRELLKEHYGSSAEESVAKVKELYRCLNLVELYHEFEQNFYAKINQRIAEVEQMPSQVFKVMVKKIFKRKK</sequence>
<dbReference type="GO" id="GO:0005737">
    <property type="term" value="C:cytoplasm"/>
    <property type="evidence" value="ECO:0007669"/>
    <property type="project" value="TreeGrafter"/>
</dbReference>
<dbReference type="STRING" id="65357.A0A024G0B1"/>
<comment type="similarity">
    <text evidence="6">Belongs to the FPP/GGPP synthase family.</text>
</comment>
<dbReference type="Gene3D" id="1.10.600.10">
    <property type="entry name" value="Farnesyl Diphosphate Synthase"/>
    <property type="match status" value="1"/>
</dbReference>
<dbReference type="GO" id="GO:0042811">
    <property type="term" value="P:pheromone biosynthetic process"/>
    <property type="evidence" value="ECO:0007669"/>
    <property type="project" value="UniProtKB-ARBA"/>
</dbReference>
<organism evidence="7 8">
    <name type="scientific">Albugo candida</name>
    <dbReference type="NCBI Taxonomy" id="65357"/>
    <lineage>
        <taxon>Eukaryota</taxon>
        <taxon>Sar</taxon>
        <taxon>Stramenopiles</taxon>
        <taxon>Oomycota</taxon>
        <taxon>Peronosporomycetes</taxon>
        <taxon>Albuginales</taxon>
        <taxon>Albuginaceae</taxon>
        <taxon>Albugo</taxon>
    </lineage>
</organism>
<evidence type="ECO:0000256" key="3">
    <source>
        <dbReference type="ARBA" id="ARBA00022723"/>
    </source>
</evidence>
<accession>A0A024G0B1</accession>
<keyword evidence="3" id="KW-0479">Metal-binding</keyword>
<dbReference type="SUPFAM" id="SSF48576">
    <property type="entry name" value="Terpenoid synthases"/>
    <property type="match status" value="1"/>
</dbReference>
<evidence type="ECO:0000256" key="1">
    <source>
        <dbReference type="ARBA" id="ARBA00001946"/>
    </source>
</evidence>
<dbReference type="EMBL" id="CAIX01000007">
    <property type="protein sequence ID" value="CCI40282.1"/>
    <property type="molecule type" value="Genomic_DNA"/>
</dbReference>
<keyword evidence="8" id="KW-1185">Reference proteome</keyword>
<dbReference type="PROSITE" id="PS00723">
    <property type="entry name" value="POLYPRENYL_SYNTHASE_1"/>
    <property type="match status" value="1"/>
</dbReference>
<protein>
    <recommendedName>
        <fullName evidence="9">Farnesyl pyrophosphate synthase</fullName>
    </recommendedName>
</protein>
<evidence type="ECO:0000256" key="6">
    <source>
        <dbReference type="RuleBase" id="RU004466"/>
    </source>
</evidence>
<dbReference type="InterPro" id="IPR008949">
    <property type="entry name" value="Isoprenoid_synthase_dom_sf"/>
</dbReference>
<evidence type="ECO:0000256" key="5">
    <source>
        <dbReference type="ARBA" id="ARBA00033740"/>
    </source>
</evidence>
<dbReference type="OrthoDB" id="10257492at2759"/>
<gene>
    <name evidence="7" type="ORF">BN9_010660</name>
</gene>
<dbReference type="InParanoid" id="A0A024G0B1"/>
<dbReference type="PANTHER" id="PTHR11525:SF0">
    <property type="entry name" value="FARNESYL PYROPHOSPHATE SYNTHASE"/>
    <property type="match status" value="1"/>
</dbReference>
<dbReference type="Proteomes" id="UP000053237">
    <property type="component" value="Unassembled WGS sequence"/>
</dbReference>
<comment type="cofactor">
    <cofactor evidence="1">
        <name>Mg(2+)</name>
        <dbReference type="ChEBI" id="CHEBI:18420"/>
    </cofactor>
</comment>
<dbReference type="PANTHER" id="PTHR11525">
    <property type="entry name" value="FARNESYL-PYROPHOSPHATE SYNTHETASE"/>
    <property type="match status" value="1"/>
</dbReference>